<dbReference type="RefSeq" id="WP_307557660.1">
    <property type="nucleotide sequence ID" value="NZ_JAUSQU010000001.1"/>
</dbReference>
<dbReference type="EMBL" id="JAUSQU010000001">
    <property type="protein sequence ID" value="MDP9843442.1"/>
    <property type="molecule type" value="Genomic_DNA"/>
</dbReference>
<feature type="domain" description="HTH-like" evidence="1">
    <location>
        <begin position="40"/>
        <end position="93"/>
    </location>
</feature>
<dbReference type="InterPro" id="IPR025948">
    <property type="entry name" value="HTH-like_dom"/>
</dbReference>
<evidence type="ECO:0000313" key="2">
    <source>
        <dbReference type="EMBL" id="MDP9843442.1"/>
    </source>
</evidence>
<dbReference type="PANTHER" id="PTHR46889:SF4">
    <property type="entry name" value="TRANSPOSASE INSO FOR INSERTION SEQUENCE ELEMENT IS911B-RELATED"/>
    <property type="match status" value="1"/>
</dbReference>
<keyword evidence="3" id="KW-1185">Reference proteome</keyword>
<dbReference type="Pfam" id="PF13276">
    <property type="entry name" value="HTH_21"/>
    <property type="match status" value="1"/>
</dbReference>
<dbReference type="PANTHER" id="PTHR46889">
    <property type="entry name" value="TRANSPOSASE INSF FOR INSERTION SEQUENCE IS3B-RELATED"/>
    <property type="match status" value="1"/>
</dbReference>
<gene>
    <name evidence="2" type="ORF">J2853_002653</name>
</gene>
<proteinExistence type="predicted"/>
<organism evidence="2 3">
    <name type="scientific">Streptosporangium lutulentum</name>
    <dbReference type="NCBI Taxonomy" id="1461250"/>
    <lineage>
        <taxon>Bacteria</taxon>
        <taxon>Bacillati</taxon>
        <taxon>Actinomycetota</taxon>
        <taxon>Actinomycetes</taxon>
        <taxon>Streptosporangiales</taxon>
        <taxon>Streptosporangiaceae</taxon>
        <taxon>Streptosporangium</taxon>
    </lineage>
</organism>
<evidence type="ECO:0000313" key="3">
    <source>
        <dbReference type="Proteomes" id="UP001225356"/>
    </source>
</evidence>
<protein>
    <submittedName>
        <fullName evidence="2">Transposase InsO family protein</fullName>
    </submittedName>
</protein>
<comment type="caution">
    <text evidence="2">The sequence shown here is derived from an EMBL/GenBank/DDBJ whole genome shotgun (WGS) entry which is preliminary data.</text>
</comment>
<dbReference type="Proteomes" id="UP001225356">
    <property type="component" value="Unassembled WGS sequence"/>
</dbReference>
<reference evidence="2 3" key="1">
    <citation type="submission" date="2023-07" db="EMBL/GenBank/DDBJ databases">
        <title>Sequencing the genomes of 1000 actinobacteria strains.</title>
        <authorList>
            <person name="Klenk H.-P."/>
        </authorList>
    </citation>
    <scope>NUCLEOTIDE SEQUENCE [LARGE SCALE GENOMIC DNA]</scope>
    <source>
        <strain evidence="2 3">DSM 46740</strain>
    </source>
</reference>
<sequence length="138" mass="15312">MAGEAIPVEVGCRILQVSVSGYYAWRGRPPSQRTIRHAWLTDLIIEVHQNSRGTYGARRVHAELRLGQDVLVGHGAVELLMRRAGLAGVTGRPRWRRSAPDQIATDLVDRAFSRTGPNQLWVTDTEPIVSFGTIRVMG</sequence>
<dbReference type="InterPro" id="IPR050900">
    <property type="entry name" value="Transposase_IS3/IS150/IS904"/>
</dbReference>
<accession>A0ABT9Q9X3</accession>
<name>A0ABT9Q9X3_9ACTN</name>
<evidence type="ECO:0000259" key="1">
    <source>
        <dbReference type="Pfam" id="PF13276"/>
    </source>
</evidence>